<name>A0A0H2U0Q5_MAGP6</name>
<protein>
    <submittedName>
        <fullName evidence="2">Uncharacterized protein</fullName>
    </submittedName>
</protein>
<reference evidence="2" key="2">
    <citation type="submission" date="2011-03" db="EMBL/GenBank/DDBJ databases">
        <title>Annotation of Magnaporthe poae ATCC 64411.</title>
        <authorList>
            <person name="Ma L.-J."/>
            <person name="Dead R."/>
            <person name="Young S.K."/>
            <person name="Zeng Q."/>
            <person name="Gargeya S."/>
            <person name="Fitzgerald M."/>
            <person name="Haas B."/>
            <person name="Abouelleil A."/>
            <person name="Alvarado L."/>
            <person name="Arachchi H.M."/>
            <person name="Berlin A."/>
            <person name="Brown A."/>
            <person name="Chapman S.B."/>
            <person name="Chen Z."/>
            <person name="Dunbar C."/>
            <person name="Freedman E."/>
            <person name="Gearin G."/>
            <person name="Gellesch M."/>
            <person name="Goldberg J."/>
            <person name="Griggs A."/>
            <person name="Gujja S."/>
            <person name="Heiman D."/>
            <person name="Howarth C."/>
            <person name="Larson L."/>
            <person name="Lui A."/>
            <person name="MacDonald P.J.P."/>
            <person name="Mehta T."/>
            <person name="Montmayeur A."/>
            <person name="Murphy C."/>
            <person name="Neiman D."/>
            <person name="Pearson M."/>
            <person name="Priest M."/>
            <person name="Roberts A."/>
            <person name="Saif S."/>
            <person name="Shea T."/>
            <person name="Shenoy N."/>
            <person name="Sisk P."/>
            <person name="Stolte C."/>
            <person name="Sykes S."/>
            <person name="Yandava C."/>
            <person name="Wortman J."/>
            <person name="Nusbaum C."/>
            <person name="Birren B."/>
        </authorList>
    </citation>
    <scope>NUCLEOTIDE SEQUENCE</scope>
    <source>
        <strain evidence="2">ATCC 64411</strain>
    </source>
</reference>
<feature type="non-terminal residue" evidence="2">
    <location>
        <position position="577"/>
    </location>
</feature>
<feature type="compositionally biased region" description="Basic and acidic residues" evidence="1">
    <location>
        <begin position="380"/>
        <end position="394"/>
    </location>
</feature>
<organism evidence="2">
    <name type="scientific">Magnaporthiopsis poae (strain ATCC 64411 / 73-15)</name>
    <name type="common">Kentucky bluegrass fungus</name>
    <name type="synonym">Magnaporthe poae</name>
    <dbReference type="NCBI Taxonomy" id="644358"/>
    <lineage>
        <taxon>Eukaryota</taxon>
        <taxon>Fungi</taxon>
        <taxon>Dikarya</taxon>
        <taxon>Ascomycota</taxon>
        <taxon>Pezizomycotina</taxon>
        <taxon>Sordariomycetes</taxon>
        <taxon>Sordariomycetidae</taxon>
        <taxon>Magnaporthales</taxon>
        <taxon>Magnaporthaceae</taxon>
        <taxon>Magnaporthiopsis</taxon>
    </lineage>
</organism>
<sequence length="577" mass="60606">MPPEPGVRSINPYSTLDAGGAVDAQRAFAGQPVISFPQHQTHKPSVWACGGIGTVVRSSAPAPLLHLAGLSEHRCSALITTIEPSRYPTLRDQTALASLCLTAPTRTIRLGITFQLLQSPDRGLGMAETLHDWGFEPTDPPPAADSLPLGQTPLCRDHPASQGEMDDPDAGGVKPPGKSDAASDAPRPPQTKLSPNTASPKPASPRPQQTGVLGAAPAATTAETDEEVEYDDFGLPIKKPPPLPAGRTDSPSTSPDPGERNGRKWGVGLRTRSASRSSAKSTHSHRRVPSTTSLRGRRSRSSSISHNQIDVPDSDSGEDEFNSAVSRPISRTSSIQSLRSVGENTVMPVVTRLAPGITTVLTEDPAEMTPIAPAASQKLAGKDGNKGDKDDDANAKGSVAAAEKDKPKPHAGGRSRAASIASSIAGSIGRSRAGSVASTRSVRHGRQASTASAADPAQLSEFSHQALATKKEEAESDDDGGWQEMPSYAAYDIYDDDNRLVAKEFNEAEDETEKYGYGGLGGAGKGYTKVLVDDDAESATSMDENTNYLFKGAGTSLQDEEDARDAVSQLQATKDLL</sequence>
<dbReference type="AlphaFoldDB" id="A0A0H2U0Q5"/>
<dbReference type="VEuPathDB" id="FungiDB:MAPG_06456"/>
<feature type="compositionally biased region" description="Acidic residues" evidence="1">
    <location>
        <begin position="312"/>
        <end position="321"/>
    </location>
</feature>
<feature type="compositionally biased region" description="Polar residues" evidence="1">
    <location>
        <begin position="568"/>
        <end position="577"/>
    </location>
</feature>
<feature type="region of interest" description="Disordered" evidence="1">
    <location>
        <begin position="364"/>
        <end position="487"/>
    </location>
</feature>
<accession>A0A0H2U0Q5</accession>
<feature type="compositionally biased region" description="Acidic residues" evidence="1">
    <location>
        <begin position="223"/>
        <end position="232"/>
    </location>
</feature>
<evidence type="ECO:0000313" key="2">
    <source>
        <dbReference type="EMBL" id="KLU87456.1"/>
    </source>
</evidence>
<evidence type="ECO:0000256" key="1">
    <source>
        <dbReference type="SAM" id="MobiDB-lite"/>
    </source>
</evidence>
<feature type="compositionally biased region" description="Low complexity" evidence="1">
    <location>
        <begin position="270"/>
        <end position="281"/>
    </location>
</feature>
<dbReference type="OrthoDB" id="277931at2759"/>
<feature type="compositionally biased region" description="Low complexity" evidence="1">
    <location>
        <begin position="414"/>
        <end position="438"/>
    </location>
</feature>
<gene>
    <name evidence="2" type="ORF">MAPG_06456</name>
</gene>
<reference evidence="2" key="1">
    <citation type="submission" date="2010-05" db="EMBL/GenBank/DDBJ databases">
        <title>The Genome Sequence of Magnaporthe poae strain ATCC 64411.</title>
        <authorList>
            <consortium name="The Broad Institute Genome Sequencing Platform"/>
            <consortium name="Broad Institute Genome Sequencing Center for Infectious Disease"/>
            <person name="Ma L.-J."/>
            <person name="Dead R."/>
            <person name="Young S."/>
            <person name="Zeng Q."/>
            <person name="Koehrsen M."/>
            <person name="Alvarado L."/>
            <person name="Berlin A."/>
            <person name="Chapman S.B."/>
            <person name="Chen Z."/>
            <person name="Freedman E."/>
            <person name="Gellesch M."/>
            <person name="Goldberg J."/>
            <person name="Griggs A."/>
            <person name="Gujja S."/>
            <person name="Heilman E.R."/>
            <person name="Heiman D."/>
            <person name="Hepburn T."/>
            <person name="Howarth C."/>
            <person name="Jen D."/>
            <person name="Larson L."/>
            <person name="Mehta T."/>
            <person name="Neiman D."/>
            <person name="Pearson M."/>
            <person name="Roberts A."/>
            <person name="Saif S."/>
            <person name="Shea T."/>
            <person name="Shenoy N."/>
            <person name="Sisk P."/>
            <person name="Stolte C."/>
            <person name="Sykes S."/>
            <person name="Walk T."/>
            <person name="White J."/>
            <person name="Yandava C."/>
            <person name="Haas B."/>
            <person name="Nusbaum C."/>
            <person name="Birren B."/>
        </authorList>
    </citation>
    <scope>NUCLEOTIDE SEQUENCE</scope>
    <source>
        <strain evidence="2">ATCC 64411</strain>
    </source>
</reference>
<feature type="compositionally biased region" description="Polar residues" evidence="1">
    <location>
        <begin position="323"/>
        <end position="343"/>
    </location>
</feature>
<feature type="region of interest" description="Disordered" evidence="1">
    <location>
        <begin position="554"/>
        <end position="577"/>
    </location>
</feature>
<dbReference type="EMBL" id="GL876970">
    <property type="protein sequence ID" value="KLU87456.1"/>
    <property type="molecule type" value="Genomic_DNA"/>
</dbReference>
<feature type="region of interest" description="Disordered" evidence="1">
    <location>
        <begin position="131"/>
        <end position="346"/>
    </location>
</feature>
<proteinExistence type="predicted"/>